<protein>
    <recommendedName>
        <fullName evidence="4">Transporter</fullName>
    </recommendedName>
</protein>
<evidence type="ECO:0000256" key="1">
    <source>
        <dbReference type="ARBA" id="ARBA00007613"/>
    </source>
</evidence>
<dbReference type="PANTHER" id="PTHR30203:SF33">
    <property type="entry name" value="BLR4455 PROTEIN"/>
    <property type="match status" value="1"/>
</dbReference>
<dbReference type="PANTHER" id="PTHR30203">
    <property type="entry name" value="OUTER MEMBRANE CATION EFFLUX PROTEIN"/>
    <property type="match status" value="1"/>
</dbReference>
<proteinExistence type="inferred from homology"/>
<organism evidence="2 3">
    <name type="scientific">Halodesulfovibrio spirochaetisodalis</name>
    <dbReference type="NCBI Taxonomy" id="1560234"/>
    <lineage>
        <taxon>Bacteria</taxon>
        <taxon>Pseudomonadati</taxon>
        <taxon>Thermodesulfobacteriota</taxon>
        <taxon>Desulfovibrionia</taxon>
        <taxon>Desulfovibrionales</taxon>
        <taxon>Desulfovibrionaceae</taxon>
        <taxon>Halodesulfovibrio</taxon>
    </lineage>
</organism>
<accession>A0A1B7XAM3</accession>
<reference evidence="2 3" key="1">
    <citation type="submission" date="2015-01" db="EMBL/GenBank/DDBJ databases">
        <title>Desulfovibrio sp. JC271 draft genome sequence.</title>
        <authorList>
            <person name="Shivani Y."/>
            <person name="Subhash Y."/>
            <person name="Sasikala C."/>
            <person name="Ramana C.V."/>
        </authorList>
    </citation>
    <scope>NUCLEOTIDE SEQUENCE [LARGE SCALE GENOMIC DNA]</scope>
    <source>
        <strain evidence="2 3">JC271</strain>
    </source>
</reference>
<dbReference type="InterPro" id="IPR003423">
    <property type="entry name" value="OMP_efflux"/>
</dbReference>
<dbReference type="GO" id="GO:0015562">
    <property type="term" value="F:efflux transmembrane transporter activity"/>
    <property type="evidence" value="ECO:0007669"/>
    <property type="project" value="InterPro"/>
</dbReference>
<evidence type="ECO:0000313" key="3">
    <source>
        <dbReference type="Proteomes" id="UP000091979"/>
    </source>
</evidence>
<evidence type="ECO:0000313" key="2">
    <source>
        <dbReference type="EMBL" id="OBQ46377.1"/>
    </source>
</evidence>
<comment type="caution">
    <text evidence="2">The sequence shown here is derived from an EMBL/GenBank/DDBJ whole genome shotgun (WGS) entry which is preliminary data.</text>
</comment>
<dbReference type="Proteomes" id="UP000091979">
    <property type="component" value="Unassembled WGS sequence"/>
</dbReference>
<sequence>MDKFTVETQLQQARLDDQQYDFYPTLRAQGNSEYTSDLSNGWGSVVSVGDIVQSTGTKYQNSVSVRANYVLYDFGTRFQKELALKNAILASKSTVLAEKLKLRLNVLQTYSAAMSLSHRIKNLQKIVGYSQELNHLYERLLAAGKKGPIDAARQFTELKRKENELSLREFEFDKKLEELSFFTGCAVPEKVEFTELPQPDLTDFLFDVEKHPSIERYKHELASQHAKTAASEGEYFPKVSLYSSYLLYGSDGKDMAKSYENISESNFKVGVSLVVPLSDALRNRHKVRQSELTEQRIRAEKRKLQEQLQTELNISQRQYKYLINDQKNKRDMVNILEKELKMLTRLKKAQEIDAETAIRRSIVLLEQKIALDKSVIDLSHELLRLQYQMEATRHE</sequence>
<comment type="similarity">
    <text evidence="1">Belongs to the outer membrane factor (OMF) (TC 1.B.17) family.</text>
</comment>
<name>A0A1B7XAM3_9BACT</name>
<dbReference type="STRING" id="1560234.SP90_12650"/>
<dbReference type="InterPro" id="IPR010131">
    <property type="entry name" value="MdtP/NodT-like"/>
</dbReference>
<gene>
    <name evidence="2" type="ORF">SP90_12650</name>
</gene>
<dbReference type="SUPFAM" id="SSF56954">
    <property type="entry name" value="Outer membrane efflux proteins (OEP)"/>
    <property type="match status" value="1"/>
</dbReference>
<dbReference type="EMBL" id="JXMS01000025">
    <property type="protein sequence ID" value="OBQ46377.1"/>
    <property type="molecule type" value="Genomic_DNA"/>
</dbReference>
<dbReference type="PATRIC" id="fig|1560234.3.peg.1635"/>
<keyword evidence="3" id="KW-1185">Reference proteome</keyword>
<dbReference type="Gene3D" id="1.20.1600.10">
    <property type="entry name" value="Outer membrane efflux proteins (OEP)"/>
    <property type="match status" value="1"/>
</dbReference>
<evidence type="ECO:0008006" key="4">
    <source>
        <dbReference type="Google" id="ProtNLM"/>
    </source>
</evidence>
<dbReference type="Pfam" id="PF02321">
    <property type="entry name" value="OEP"/>
    <property type="match status" value="1"/>
</dbReference>
<dbReference type="AlphaFoldDB" id="A0A1B7XAM3"/>